<proteinExistence type="predicted"/>
<dbReference type="EMBL" id="ADTV01000043">
    <property type="protein sequence ID" value="EFG83756.1"/>
    <property type="molecule type" value="Genomic_DNA"/>
</dbReference>
<evidence type="ECO:0000259" key="1">
    <source>
        <dbReference type="Pfam" id="PF13340"/>
    </source>
</evidence>
<sequence length="104" mass="11878">MGGVRPRDKTQPYDLQHTIAAFFWRHEHGAKWRSITAELGPGWRVAQLFILWAKLGVWERLLERVKEQHGAVLGMTFLGGSNIGAHHQAAEAQKRGLFRRARPL</sequence>
<accession>D5QGK5</accession>
<evidence type="ECO:0000313" key="2">
    <source>
        <dbReference type="EMBL" id="EFG83756.1"/>
    </source>
</evidence>
<dbReference type="Pfam" id="PF13340">
    <property type="entry name" value="DUF4096"/>
    <property type="match status" value="1"/>
</dbReference>
<dbReference type="Proteomes" id="UP000006468">
    <property type="component" value="Chromosome"/>
</dbReference>
<protein>
    <submittedName>
        <fullName evidence="2">Transposase</fullName>
    </submittedName>
</protein>
<dbReference type="AlphaFoldDB" id="D5QGK5"/>
<dbReference type="InterPro" id="IPR025161">
    <property type="entry name" value="IS402-like_dom"/>
</dbReference>
<gene>
    <name evidence="2" type="ORF">GXY_11384</name>
</gene>
<organism evidence="2 3">
    <name type="scientific">Novacetimonas hansenii ATCC 23769</name>
    <dbReference type="NCBI Taxonomy" id="714995"/>
    <lineage>
        <taxon>Bacteria</taxon>
        <taxon>Pseudomonadati</taxon>
        <taxon>Pseudomonadota</taxon>
        <taxon>Alphaproteobacteria</taxon>
        <taxon>Acetobacterales</taxon>
        <taxon>Acetobacteraceae</taxon>
        <taxon>Novacetimonas</taxon>
    </lineage>
</organism>
<dbReference type="HOGENOM" id="CLU_055261_2_2_5"/>
<feature type="domain" description="Insertion element IS402-like" evidence="1">
    <location>
        <begin position="10"/>
        <end position="61"/>
    </location>
</feature>
<reference evidence="2 3" key="1">
    <citation type="journal article" date="2010" name="J. Bacteriol.">
        <title>Genome sequence of a cellulose-producing bacterium, Gluconacetobacter hansenii ATCC 23769.</title>
        <authorList>
            <person name="Iyer P.R."/>
            <person name="Geib S.M."/>
            <person name="Catchmark J."/>
            <person name="Kao T.H."/>
            <person name="Tien M."/>
        </authorList>
    </citation>
    <scope>NUCLEOTIDE SEQUENCE [LARGE SCALE GENOMIC DNA]</scope>
    <source>
        <strain evidence="2 3">ATCC 23769</strain>
    </source>
</reference>
<name>D5QGK5_NOVHA</name>
<comment type="caution">
    <text evidence="2">The sequence shown here is derived from an EMBL/GenBank/DDBJ whole genome shotgun (WGS) entry which is preliminary data.</text>
</comment>
<evidence type="ECO:0000313" key="3">
    <source>
        <dbReference type="Proteomes" id="UP000006468"/>
    </source>
</evidence>